<dbReference type="AlphaFoldDB" id="A0A2T6B823"/>
<gene>
    <name evidence="5" type="ORF">C8P63_13119</name>
</gene>
<dbReference type="CDD" id="cd07377">
    <property type="entry name" value="WHTH_GntR"/>
    <property type="match status" value="1"/>
</dbReference>
<evidence type="ECO:0000256" key="2">
    <source>
        <dbReference type="ARBA" id="ARBA00023125"/>
    </source>
</evidence>
<dbReference type="InterPro" id="IPR008920">
    <property type="entry name" value="TF_FadR/GntR_C"/>
</dbReference>
<dbReference type="GO" id="GO:0003677">
    <property type="term" value="F:DNA binding"/>
    <property type="evidence" value="ECO:0007669"/>
    <property type="project" value="UniProtKB-KW"/>
</dbReference>
<protein>
    <submittedName>
        <fullName evidence="5">DNA-binding GntR family transcriptional regulator</fullName>
    </submittedName>
</protein>
<dbReference type="Pfam" id="PF00392">
    <property type="entry name" value="GntR"/>
    <property type="match status" value="1"/>
</dbReference>
<dbReference type="InterPro" id="IPR011711">
    <property type="entry name" value="GntR_C"/>
</dbReference>
<dbReference type="InterPro" id="IPR036390">
    <property type="entry name" value="WH_DNA-bd_sf"/>
</dbReference>
<dbReference type="SMART" id="SM00895">
    <property type="entry name" value="FCD"/>
    <property type="match status" value="1"/>
</dbReference>
<keyword evidence="6" id="KW-1185">Reference proteome</keyword>
<accession>A0A2T6B823</accession>
<feature type="domain" description="HTH gntR-type" evidence="4">
    <location>
        <begin position="13"/>
        <end position="80"/>
    </location>
</feature>
<dbReference type="PANTHER" id="PTHR43537">
    <property type="entry name" value="TRANSCRIPTIONAL REGULATOR, GNTR FAMILY"/>
    <property type="match status" value="1"/>
</dbReference>
<dbReference type="Pfam" id="PF07729">
    <property type="entry name" value="FCD"/>
    <property type="match status" value="1"/>
</dbReference>
<dbReference type="GO" id="GO:0003700">
    <property type="term" value="F:DNA-binding transcription factor activity"/>
    <property type="evidence" value="ECO:0007669"/>
    <property type="project" value="InterPro"/>
</dbReference>
<dbReference type="PROSITE" id="PS50949">
    <property type="entry name" value="HTH_GNTR"/>
    <property type="match status" value="1"/>
</dbReference>
<name>A0A2T6B823_9BACL</name>
<reference evidence="5 6" key="1">
    <citation type="submission" date="2018-04" db="EMBL/GenBank/DDBJ databases">
        <title>Genomic Encyclopedia of Archaeal and Bacterial Type Strains, Phase II (KMG-II): from individual species to whole genera.</title>
        <authorList>
            <person name="Goeker M."/>
        </authorList>
    </citation>
    <scope>NUCLEOTIDE SEQUENCE [LARGE SCALE GENOMIC DNA]</scope>
    <source>
        <strain evidence="5 6">DSM 45787</strain>
    </source>
</reference>
<dbReference type="EMBL" id="QBKR01000031">
    <property type="protein sequence ID" value="PTX52203.1"/>
    <property type="molecule type" value="Genomic_DNA"/>
</dbReference>
<proteinExistence type="predicted"/>
<keyword evidence="1" id="KW-0805">Transcription regulation</keyword>
<sequence length="235" mass="26655">MPIPGDLEQYRRISAKERVFSLLREWITDGTLQPGEKIVDSELAQAIGVSRTPVREALQMLELQGFVEMHPGKETKVSGLSEADVFQLYPPLAVLDSLASELAADRMEKETVRELEGINEKFAKAVEDRDRNRALEWDERFHRTIVEASENPYLADFTSVLQLHIRRLKFVFFDPSMVPAQTSVEEHRAIIEALKTGDGKRAARVMKQNWLRAMNTVAEEIRCSGTEGGEKEARS</sequence>
<dbReference type="InterPro" id="IPR000524">
    <property type="entry name" value="Tscrpt_reg_HTH_GntR"/>
</dbReference>
<evidence type="ECO:0000313" key="5">
    <source>
        <dbReference type="EMBL" id="PTX52203.1"/>
    </source>
</evidence>
<keyword evidence="3" id="KW-0804">Transcription</keyword>
<dbReference type="PRINTS" id="PR00035">
    <property type="entry name" value="HTHGNTR"/>
</dbReference>
<dbReference type="Gene3D" id="1.10.10.10">
    <property type="entry name" value="Winged helix-like DNA-binding domain superfamily/Winged helix DNA-binding domain"/>
    <property type="match status" value="1"/>
</dbReference>
<dbReference type="SUPFAM" id="SSF46785">
    <property type="entry name" value="Winged helix' DNA-binding domain"/>
    <property type="match status" value="1"/>
</dbReference>
<dbReference type="OrthoDB" id="9781630at2"/>
<evidence type="ECO:0000259" key="4">
    <source>
        <dbReference type="PROSITE" id="PS50949"/>
    </source>
</evidence>
<evidence type="ECO:0000256" key="3">
    <source>
        <dbReference type="ARBA" id="ARBA00023163"/>
    </source>
</evidence>
<dbReference type="RefSeq" id="WP_108025961.1">
    <property type="nucleotide sequence ID" value="NZ_QBKR01000031.1"/>
</dbReference>
<evidence type="ECO:0000313" key="6">
    <source>
        <dbReference type="Proteomes" id="UP000244240"/>
    </source>
</evidence>
<comment type="caution">
    <text evidence="5">The sequence shown here is derived from an EMBL/GenBank/DDBJ whole genome shotgun (WGS) entry which is preliminary data.</text>
</comment>
<organism evidence="5 6">
    <name type="scientific">Melghirimyces profundicolus</name>
    <dbReference type="NCBI Taxonomy" id="1242148"/>
    <lineage>
        <taxon>Bacteria</taxon>
        <taxon>Bacillati</taxon>
        <taxon>Bacillota</taxon>
        <taxon>Bacilli</taxon>
        <taxon>Bacillales</taxon>
        <taxon>Thermoactinomycetaceae</taxon>
        <taxon>Melghirimyces</taxon>
    </lineage>
</organism>
<dbReference type="Gene3D" id="1.20.120.530">
    <property type="entry name" value="GntR ligand-binding domain-like"/>
    <property type="match status" value="1"/>
</dbReference>
<keyword evidence="2 5" id="KW-0238">DNA-binding</keyword>
<dbReference type="SUPFAM" id="SSF48008">
    <property type="entry name" value="GntR ligand-binding domain-like"/>
    <property type="match status" value="1"/>
</dbReference>
<dbReference type="PANTHER" id="PTHR43537:SF24">
    <property type="entry name" value="GLUCONATE OPERON TRANSCRIPTIONAL REPRESSOR"/>
    <property type="match status" value="1"/>
</dbReference>
<evidence type="ECO:0000256" key="1">
    <source>
        <dbReference type="ARBA" id="ARBA00023015"/>
    </source>
</evidence>
<dbReference type="SMART" id="SM00345">
    <property type="entry name" value="HTH_GNTR"/>
    <property type="match status" value="1"/>
</dbReference>
<dbReference type="InterPro" id="IPR036388">
    <property type="entry name" value="WH-like_DNA-bd_sf"/>
</dbReference>
<dbReference type="Proteomes" id="UP000244240">
    <property type="component" value="Unassembled WGS sequence"/>
</dbReference>